<comment type="subunit">
    <text evidence="8">Interacts with CtaA.</text>
</comment>
<dbReference type="UniPathway" id="UPA00834">
    <property type="reaction ID" value="UER00712"/>
</dbReference>
<dbReference type="AlphaFoldDB" id="A0A7X3FI03"/>
<dbReference type="HAMAP" id="MF_00154">
    <property type="entry name" value="CyoE_CtaB"/>
    <property type="match status" value="1"/>
</dbReference>
<feature type="transmembrane region" description="Helical" evidence="8">
    <location>
        <begin position="288"/>
        <end position="313"/>
    </location>
</feature>
<feature type="transmembrane region" description="Helical" evidence="8">
    <location>
        <begin position="164"/>
        <end position="182"/>
    </location>
</feature>
<feature type="transmembrane region" description="Helical" evidence="8">
    <location>
        <begin position="63"/>
        <end position="87"/>
    </location>
</feature>
<dbReference type="GO" id="GO:0008495">
    <property type="term" value="F:protoheme IX farnesyltransferase activity"/>
    <property type="evidence" value="ECO:0007669"/>
    <property type="project" value="UniProtKB-UniRule"/>
</dbReference>
<evidence type="ECO:0000256" key="2">
    <source>
        <dbReference type="ARBA" id="ARBA00022679"/>
    </source>
</evidence>
<keyword evidence="5 8" id="KW-0350">Heme biosynthesis</keyword>
<reference evidence="9 10" key="1">
    <citation type="journal article" date="2019" name="Microorganisms">
        <title>Paenibacillus lutrae sp. nov., A Chitinolytic Species Isolated from A River Otter in Castril Natural Park, Granada, Spain.</title>
        <authorList>
            <person name="Rodriguez M."/>
            <person name="Reina J.C."/>
            <person name="Bejar V."/>
            <person name="Llamas I."/>
        </authorList>
    </citation>
    <scope>NUCLEOTIDE SEQUENCE [LARGE SCALE GENOMIC DNA]</scope>
    <source>
        <strain evidence="9 10">N10</strain>
    </source>
</reference>
<evidence type="ECO:0000256" key="7">
    <source>
        <dbReference type="ARBA" id="ARBA00047690"/>
    </source>
</evidence>
<feature type="transmembrane region" description="Helical" evidence="8">
    <location>
        <begin position="256"/>
        <end position="276"/>
    </location>
</feature>
<evidence type="ECO:0000256" key="8">
    <source>
        <dbReference type="HAMAP-Rule" id="MF_00154"/>
    </source>
</evidence>
<comment type="function">
    <text evidence="8">Converts heme B (protoheme IX) to heme O by substitution of the vinyl group on carbon 2 of heme B porphyrin ring with a hydroxyethyl farnesyl side group.</text>
</comment>
<sequence>MKAELMPSNSNNQPTPLAAPPQPLSTILAQTVKTGIIKSNLLPMLAGLTLALYTYQIDLVGKLPVIVLALIGSILVIGAAGTFNNLYDRDIDSVMARTKNRPTVTGAIKPVTVLWLGIVMAVLGLTALAFTTPLAAVLGFAGLFIYVVPYTMWSKRRTIYNTEIGSISGAMPPLIGWAAIYPDITHPAILGLFVITVLWQMPHFYAIAIRKHDDYKAANVPMLPVVKGVKRTYIQTNVYLVVLIAVSFLFGSLSIGIMLVALLLSVAWLVLSVYGYKKMESEKWAKSMFIFSLIHMTLLFLTIIIYSLMGIFFGPFMPQ</sequence>
<organism evidence="9 10">
    <name type="scientific">Paenibacillus lutrae</name>
    <dbReference type="NCBI Taxonomy" id="2078573"/>
    <lineage>
        <taxon>Bacteria</taxon>
        <taxon>Bacillati</taxon>
        <taxon>Bacillota</taxon>
        <taxon>Bacilli</taxon>
        <taxon>Bacillales</taxon>
        <taxon>Paenibacillaceae</taxon>
        <taxon>Paenibacillus</taxon>
    </lineage>
</organism>
<proteinExistence type="inferred from homology"/>
<dbReference type="EMBL" id="RHLK01000004">
    <property type="protein sequence ID" value="MVO99853.1"/>
    <property type="molecule type" value="Genomic_DNA"/>
</dbReference>
<dbReference type="PANTHER" id="PTHR43448:SF2">
    <property type="entry name" value="PROTOHEME IX FARNESYLTRANSFERASE, MITOCHONDRIAL"/>
    <property type="match status" value="1"/>
</dbReference>
<evidence type="ECO:0000313" key="10">
    <source>
        <dbReference type="Proteomes" id="UP000490800"/>
    </source>
</evidence>
<comment type="similarity">
    <text evidence="8">Belongs to the UbiA prenyltransferase family. Protoheme IX farnesyltransferase subfamily.</text>
</comment>
<evidence type="ECO:0000256" key="4">
    <source>
        <dbReference type="ARBA" id="ARBA00022989"/>
    </source>
</evidence>
<dbReference type="Pfam" id="PF01040">
    <property type="entry name" value="UbiA"/>
    <property type="match status" value="1"/>
</dbReference>
<feature type="transmembrane region" description="Helical" evidence="8">
    <location>
        <begin position="107"/>
        <end position="128"/>
    </location>
</feature>
<dbReference type="InterPro" id="IPR030470">
    <property type="entry name" value="UbiA_prenylTrfase_CS"/>
</dbReference>
<evidence type="ECO:0000256" key="6">
    <source>
        <dbReference type="ARBA" id="ARBA00023136"/>
    </source>
</evidence>
<keyword evidence="8" id="KW-1003">Cell membrane</keyword>
<comment type="catalytic activity">
    <reaction evidence="7 8">
        <text>heme b + (2E,6E)-farnesyl diphosphate + H2O = Fe(II)-heme o + diphosphate</text>
        <dbReference type="Rhea" id="RHEA:28070"/>
        <dbReference type="ChEBI" id="CHEBI:15377"/>
        <dbReference type="ChEBI" id="CHEBI:33019"/>
        <dbReference type="ChEBI" id="CHEBI:60344"/>
        <dbReference type="ChEBI" id="CHEBI:60530"/>
        <dbReference type="ChEBI" id="CHEBI:175763"/>
        <dbReference type="EC" id="2.5.1.141"/>
    </reaction>
</comment>
<dbReference type="Proteomes" id="UP000490800">
    <property type="component" value="Unassembled WGS sequence"/>
</dbReference>
<evidence type="ECO:0000256" key="1">
    <source>
        <dbReference type="ARBA" id="ARBA00004141"/>
    </source>
</evidence>
<dbReference type="Gene3D" id="1.10.357.140">
    <property type="entry name" value="UbiA prenyltransferase"/>
    <property type="match status" value="1"/>
</dbReference>
<dbReference type="GO" id="GO:0005886">
    <property type="term" value="C:plasma membrane"/>
    <property type="evidence" value="ECO:0007669"/>
    <property type="project" value="UniProtKB-SubCell"/>
</dbReference>
<keyword evidence="10" id="KW-1185">Reference proteome</keyword>
<gene>
    <name evidence="8" type="primary">ctaB</name>
    <name evidence="9" type="ORF">EDM21_09960</name>
</gene>
<feature type="transmembrane region" description="Helical" evidence="8">
    <location>
        <begin position="40"/>
        <end position="57"/>
    </location>
</feature>
<dbReference type="PROSITE" id="PS00943">
    <property type="entry name" value="UBIA"/>
    <property type="match status" value="1"/>
</dbReference>
<keyword evidence="4 8" id="KW-1133">Transmembrane helix</keyword>
<feature type="transmembrane region" description="Helical" evidence="8">
    <location>
        <begin position="232"/>
        <end position="250"/>
    </location>
</feature>
<evidence type="ECO:0000256" key="5">
    <source>
        <dbReference type="ARBA" id="ARBA00023133"/>
    </source>
</evidence>
<keyword evidence="3 8" id="KW-0812">Transmembrane</keyword>
<dbReference type="OrthoDB" id="9814417at2"/>
<dbReference type="GO" id="GO:0048034">
    <property type="term" value="P:heme O biosynthetic process"/>
    <property type="evidence" value="ECO:0007669"/>
    <property type="project" value="UniProtKB-UniRule"/>
</dbReference>
<feature type="transmembrane region" description="Helical" evidence="8">
    <location>
        <begin position="188"/>
        <end position="208"/>
    </location>
</feature>
<dbReference type="InterPro" id="IPR006369">
    <property type="entry name" value="Protohaem_IX_farnesylTrfase"/>
</dbReference>
<dbReference type="NCBIfam" id="TIGR01473">
    <property type="entry name" value="cyoE_ctaB"/>
    <property type="match status" value="1"/>
</dbReference>
<comment type="caution">
    <text evidence="9">The sequence shown here is derived from an EMBL/GenBank/DDBJ whole genome shotgun (WGS) entry which is preliminary data.</text>
</comment>
<comment type="miscellaneous">
    <text evidence="8">Carbon 2 of the heme B porphyrin ring is defined according to the Fischer nomenclature.</text>
</comment>
<dbReference type="InterPro" id="IPR000537">
    <property type="entry name" value="UbiA_prenyltransferase"/>
</dbReference>
<comment type="subcellular location">
    <subcellularLocation>
        <location evidence="8">Cell membrane</location>
        <topology evidence="8">Multi-pass membrane protein</topology>
    </subcellularLocation>
    <subcellularLocation>
        <location evidence="1">Membrane</location>
        <topology evidence="1">Multi-pass membrane protein</topology>
    </subcellularLocation>
</comment>
<protein>
    <recommendedName>
        <fullName evidence="8">Protoheme IX farnesyltransferase</fullName>
        <ecNumber evidence="8">2.5.1.141</ecNumber>
    </recommendedName>
    <alternativeName>
        <fullName evidence="8">Heme B farnesyltransferase</fullName>
    </alternativeName>
    <alternativeName>
        <fullName evidence="8">Heme O synthase</fullName>
    </alternativeName>
</protein>
<dbReference type="CDD" id="cd13957">
    <property type="entry name" value="PT_UbiA_Cox10"/>
    <property type="match status" value="1"/>
</dbReference>
<keyword evidence="6 8" id="KW-0472">Membrane</keyword>
<keyword evidence="2 8" id="KW-0808">Transferase</keyword>
<evidence type="ECO:0000256" key="3">
    <source>
        <dbReference type="ARBA" id="ARBA00022692"/>
    </source>
</evidence>
<dbReference type="PANTHER" id="PTHR43448">
    <property type="entry name" value="PROTOHEME IX FARNESYLTRANSFERASE, MITOCHONDRIAL"/>
    <property type="match status" value="1"/>
</dbReference>
<comment type="pathway">
    <text evidence="8">Porphyrin-containing compound metabolism; heme O biosynthesis; heme O from protoheme: step 1/1.</text>
</comment>
<dbReference type="InterPro" id="IPR044878">
    <property type="entry name" value="UbiA_sf"/>
</dbReference>
<feature type="transmembrane region" description="Helical" evidence="8">
    <location>
        <begin position="134"/>
        <end position="152"/>
    </location>
</feature>
<evidence type="ECO:0000313" key="9">
    <source>
        <dbReference type="EMBL" id="MVO99853.1"/>
    </source>
</evidence>
<name>A0A7X3FI03_9BACL</name>
<accession>A0A7X3FI03</accession>
<dbReference type="EC" id="2.5.1.141" evidence="8"/>